<dbReference type="EMBL" id="JAENIM010000007">
    <property type="protein sequence ID" value="MBK1789572.1"/>
    <property type="molecule type" value="Genomic_DNA"/>
</dbReference>
<dbReference type="GO" id="GO:0017168">
    <property type="term" value="F:5-oxoprolinase (ATP-hydrolyzing) activity"/>
    <property type="evidence" value="ECO:0007669"/>
    <property type="project" value="TreeGrafter"/>
</dbReference>
<evidence type="ECO:0000256" key="1">
    <source>
        <dbReference type="ARBA" id="ARBA00010403"/>
    </source>
</evidence>
<gene>
    <name evidence="6" type="ORF">JIN82_00235</name>
</gene>
<feature type="domain" description="Hydantoinase B/oxoprolinase" evidence="4">
    <location>
        <begin position="744"/>
        <end position="1253"/>
    </location>
</feature>
<protein>
    <submittedName>
        <fullName evidence="6">Hydantoinase B/oxoprolinase family protein</fullName>
    </submittedName>
</protein>
<dbReference type="Proteomes" id="UP000624703">
    <property type="component" value="Unassembled WGS sequence"/>
</dbReference>
<evidence type="ECO:0000259" key="5">
    <source>
        <dbReference type="Pfam" id="PF05378"/>
    </source>
</evidence>
<comment type="caution">
    <text evidence="6">The sequence shown here is derived from an EMBL/GenBank/DDBJ whole genome shotgun (WGS) entry which is preliminary data.</text>
</comment>
<name>A0A8J7M9W3_9BACT</name>
<reference evidence="6" key="1">
    <citation type="submission" date="2021-01" db="EMBL/GenBank/DDBJ databases">
        <title>Modified the classification status of verrucomicrobia.</title>
        <authorList>
            <person name="Feng X."/>
        </authorList>
    </citation>
    <scope>NUCLEOTIDE SEQUENCE</scope>
    <source>
        <strain evidence="6">_KCTC 22039</strain>
    </source>
</reference>
<dbReference type="InterPro" id="IPR003692">
    <property type="entry name" value="Hydantoinase_B"/>
</dbReference>
<evidence type="ECO:0000313" key="6">
    <source>
        <dbReference type="EMBL" id="MBK1789572.1"/>
    </source>
</evidence>
<feature type="region of interest" description="Disordered" evidence="2">
    <location>
        <begin position="1239"/>
        <end position="1258"/>
    </location>
</feature>
<evidence type="ECO:0000259" key="3">
    <source>
        <dbReference type="Pfam" id="PF01968"/>
    </source>
</evidence>
<dbReference type="InterPro" id="IPR008040">
    <property type="entry name" value="Hydant_A_N"/>
</dbReference>
<dbReference type="GO" id="GO:0006749">
    <property type="term" value="P:glutathione metabolic process"/>
    <property type="evidence" value="ECO:0007669"/>
    <property type="project" value="TreeGrafter"/>
</dbReference>
<feature type="domain" description="Hydantoinase/oxoprolinase N-terminal" evidence="5">
    <location>
        <begin position="135"/>
        <end position="253"/>
    </location>
</feature>
<evidence type="ECO:0000259" key="4">
    <source>
        <dbReference type="Pfam" id="PF02538"/>
    </source>
</evidence>
<dbReference type="AlphaFoldDB" id="A0A8J7M9W3"/>
<dbReference type="Pfam" id="PF01968">
    <property type="entry name" value="Hydantoinase_A"/>
    <property type="match status" value="1"/>
</dbReference>
<evidence type="ECO:0000256" key="2">
    <source>
        <dbReference type="SAM" id="MobiDB-lite"/>
    </source>
</evidence>
<dbReference type="PANTHER" id="PTHR11365:SF23">
    <property type="entry name" value="HYPOTHETICAL 5-OXOPROLINASE (EUROFUNG)-RELATED"/>
    <property type="match status" value="1"/>
</dbReference>
<dbReference type="GO" id="GO:0005829">
    <property type="term" value="C:cytosol"/>
    <property type="evidence" value="ECO:0007669"/>
    <property type="project" value="TreeGrafter"/>
</dbReference>
<proteinExistence type="inferred from homology"/>
<dbReference type="InterPro" id="IPR045079">
    <property type="entry name" value="Oxoprolinase-like"/>
</dbReference>
<dbReference type="Pfam" id="PF02538">
    <property type="entry name" value="Hydantoinase_B"/>
    <property type="match status" value="1"/>
</dbReference>
<accession>A0A8J7M9W3</accession>
<dbReference type="InterPro" id="IPR002821">
    <property type="entry name" value="Hydantoinase_A"/>
</dbReference>
<keyword evidence="7" id="KW-1185">Reference proteome</keyword>
<sequence>MHNNWEICIDTGGTFTDCWAQEPKQLEPRLVKVLSSGRLRMRCTALISEHVLQLEIPASWRCPDDFFVGFKIIVDGRKTQAVSWNQSRAELQLDNDFQLAEMPNSIELHTGEEAPVIGMRLLTGTGISEKFPPLNLRLATTRGTNALLELKGAEICFFTTKGFADLLEIRDQRRADLFALQHAERQSLYQNVIEVDARMDAEGSELEPLAPNSSWLAEAKSALASGCKVAAVALLHSYQNPAHEEQVREQLLELGFDHVSLSSELAPMIKILPRAETAVIDAYLTPIMQSFIRHVHSAIGDEQQMLTMTSAGGLESPHHFRPKDSLFSGPAGGVVGAAAAARQLGHEKIITFDMGGTSTDVARYDGDYQYQFEQRIGDASLMSAALKIATVAAGGGSICQWTDAGLRVGPESAGANPGPACYGRGGPLTITDVNLLLGRIDPDNFGIPIGKENISAAREKLHQLQKLAGDSSSEQNFLEGLAAIATEQMADAIRNISIREGAAPEDYALMAFGGAGPMHACDIAELLGMQRILVPAEAGLLSAYGLHHAVIERFAEKQMLIQLDEQSSQSIQAEIDQLCDSALDQLNDDLGENHTQPLEIRRRLAELRMLGQDATLTVEFDSLTEVAPRYRQLYEKIFGYPADADRQLELVSLRIIASTEAKRSSNTALYQADSVAAPTQRFINRASVNVGDSLAGPVIIQDPFSTLYLKAGWTATKQANGALTLEYSQPAAQTNKTAESADSAVQRELFRHRFGNIVEEMGAMLQRSSISTNVKERLDFSCALLDANGELVVNAPHIPVHLGALGLCVREVAKQIAMQPGDTIITNHPAFGGSHLPDVTLITPVFAQNDPSQLVAYLANRAHHAEIGGISSGSMPPDAKNLAEEGVVIPPSYLYRGGQACFDQLEKLLTESPYPTRKLADNIADLNAQAAANLRGKLVLEQMLKDYGIDHVSARLEELAAESRDSLSQLIRHAGFETRTVSEKLDNGTVIQLTARIDNGKLQLDFTGTSASYDGNLNATPAIIRSAVLYVMRLWTQSNLPLNEGLLRDVEIKLPTCFLNPEFPAEAENCPAVVGGNVETSQRVVDTLIKLLELQACSQGTMNNFIFGDETFGYYETICGGCGAGDGYHGASARHSHMTNTAITDAEIFEKRYPLSLLEFSIRKDSGGAGAFRGGDGIVREVEFLKPLSVSLLTQHRSEKPYGLAGGEAGSCGRQILTRKGSQPETLAGIVQLSVSPGDRLRIETPGGGAYGESQKPS</sequence>
<organism evidence="6 7">
    <name type="scientific">Persicirhabdus sediminis</name>
    <dbReference type="NCBI Taxonomy" id="454144"/>
    <lineage>
        <taxon>Bacteria</taxon>
        <taxon>Pseudomonadati</taxon>
        <taxon>Verrucomicrobiota</taxon>
        <taxon>Verrucomicrobiia</taxon>
        <taxon>Verrucomicrobiales</taxon>
        <taxon>Verrucomicrobiaceae</taxon>
        <taxon>Persicirhabdus</taxon>
    </lineage>
</organism>
<dbReference type="RefSeq" id="WP_200309540.1">
    <property type="nucleotide sequence ID" value="NZ_JAENIM010000007.1"/>
</dbReference>
<evidence type="ECO:0000313" key="7">
    <source>
        <dbReference type="Proteomes" id="UP000624703"/>
    </source>
</evidence>
<dbReference type="Pfam" id="PF05378">
    <property type="entry name" value="Hydant_A_N"/>
    <property type="match status" value="1"/>
</dbReference>
<feature type="domain" description="Hydantoinase A/oxoprolinase" evidence="3">
    <location>
        <begin position="274"/>
        <end position="550"/>
    </location>
</feature>
<dbReference type="PANTHER" id="PTHR11365">
    <property type="entry name" value="5-OXOPROLINASE RELATED"/>
    <property type="match status" value="1"/>
</dbReference>
<comment type="similarity">
    <text evidence="1">Belongs to the oxoprolinase family.</text>
</comment>